<reference evidence="2" key="1">
    <citation type="submission" date="2020-10" db="EMBL/GenBank/DDBJ databases">
        <authorList>
            <person name="Gilroy R."/>
        </authorList>
    </citation>
    <scope>NUCLEOTIDE SEQUENCE</scope>
    <source>
        <strain evidence="2">B1-16210</strain>
    </source>
</reference>
<dbReference type="EMBL" id="JADINE010000002">
    <property type="protein sequence ID" value="MBO8406855.1"/>
    <property type="molecule type" value="Genomic_DNA"/>
</dbReference>
<name>A0A940DC19_9PROT</name>
<feature type="chain" id="PRO_5037153251" description="Lipoprotein" evidence="1">
    <location>
        <begin position="19"/>
        <end position="121"/>
    </location>
</feature>
<keyword evidence="1" id="KW-0732">Signal</keyword>
<feature type="signal peptide" evidence="1">
    <location>
        <begin position="1"/>
        <end position="18"/>
    </location>
</feature>
<organism evidence="2 3">
    <name type="scientific">Candidatus Enterousia excrementavium</name>
    <dbReference type="NCBI Taxonomy" id="2840789"/>
    <lineage>
        <taxon>Bacteria</taxon>
        <taxon>Pseudomonadati</taxon>
        <taxon>Pseudomonadota</taxon>
        <taxon>Alphaproteobacteria</taxon>
        <taxon>Candidatus Enterousia</taxon>
    </lineage>
</organism>
<protein>
    <recommendedName>
        <fullName evidence="4">Lipoprotein</fullName>
    </recommendedName>
</protein>
<evidence type="ECO:0000313" key="2">
    <source>
        <dbReference type="EMBL" id="MBO8406855.1"/>
    </source>
</evidence>
<dbReference type="AlphaFoldDB" id="A0A940DC19"/>
<accession>A0A940DC19</accession>
<reference evidence="2" key="2">
    <citation type="journal article" date="2021" name="PeerJ">
        <title>Extensive microbial diversity within the chicken gut microbiome revealed by metagenomics and culture.</title>
        <authorList>
            <person name="Gilroy R."/>
            <person name="Ravi A."/>
            <person name="Getino M."/>
            <person name="Pursley I."/>
            <person name="Horton D.L."/>
            <person name="Alikhan N.F."/>
            <person name="Baker D."/>
            <person name="Gharbi K."/>
            <person name="Hall N."/>
            <person name="Watson M."/>
            <person name="Adriaenssens E.M."/>
            <person name="Foster-Nyarko E."/>
            <person name="Jarju S."/>
            <person name="Secka A."/>
            <person name="Antonio M."/>
            <person name="Oren A."/>
            <person name="Chaudhuri R.R."/>
            <person name="La Ragione R."/>
            <person name="Hildebrand F."/>
            <person name="Pallen M.J."/>
        </authorList>
    </citation>
    <scope>NUCLEOTIDE SEQUENCE</scope>
    <source>
        <strain evidence="2">B1-16210</strain>
    </source>
</reference>
<gene>
    <name evidence="2" type="ORF">IAC77_00115</name>
</gene>
<proteinExistence type="predicted"/>
<evidence type="ECO:0000313" key="3">
    <source>
        <dbReference type="Proteomes" id="UP000721442"/>
    </source>
</evidence>
<dbReference type="PROSITE" id="PS51257">
    <property type="entry name" value="PROKAR_LIPOPROTEIN"/>
    <property type="match status" value="1"/>
</dbReference>
<evidence type="ECO:0000256" key="1">
    <source>
        <dbReference type="SAM" id="SignalP"/>
    </source>
</evidence>
<dbReference type="Proteomes" id="UP000721442">
    <property type="component" value="Unassembled WGS sequence"/>
</dbReference>
<evidence type="ECO:0008006" key="4">
    <source>
        <dbReference type="Google" id="ProtNLM"/>
    </source>
</evidence>
<sequence>MKKLLLAGLCAFTLVACGNQDSADTIHAYCMQSAAEAGMDTSADNIIAQCDCVTDQMMTEFTSDQVNTLAAFINEFDESMADDEAAMIALMSKYGEDLTTAVTGYALVYFQCALENGIPME</sequence>
<comment type="caution">
    <text evidence="2">The sequence shown here is derived from an EMBL/GenBank/DDBJ whole genome shotgun (WGS) entry which is preliminary data.</text>
</comment>